<dbReference type="SUPFAM" id="SSF52540">
    <property type="entry name" value="P-loop containing nucleoside triphosphate hydrolases"/>
    <property type="match status" value="1"/>
</dbReference>
<dbReference type="PANTHER" id="PTHR43581">
    <property type="entry name" value="ATP/GTP PHOSPHATASE"/>
    <property type="match status" value="1"/>
</dbReference>
<dbReference type="Pfam" id="PF13175">
    <property type="entry name" value="AAA_15"/>
    <property type="match status" value="1"/>
</dbReference>
<dbReference type="Pfam" id="PF20469">
    <property type="entry name" value="OLD-like_TOPRIM"/>
    <property type="match status" value="1"/>
</dbReference>
<feature type="domain" description="OLD protein-like TOPRIM" evidence="2">
    <location>
        <begin position="376"/>
        <end position="440"/>
    </location>
</feature>
<evidence type="ECO:0000313" key="4">
    <source>
        <dbReference type="Proteomes" id="UP000472521"/>
    </source>
</evidence>
<gene>
    <name evidence="3" type="ORF">FCV25_09360</name>
</gene>
<dbReference type="InterPro" id="IPR027417">
    <property type="entry name" value="P-loop_NTPase"/>
</dbReference>
<dbReference type="InterPro" id="IPR051396">
    <property type="entry name" value="Bact_Antivir_Def_Nuclease"/>
</dbReference>
<protein>
    <submittedName>
        <fullName evidence="3">DUF2813 domain-containing protein</fullName>
    </submittedName>
</protein>
<dbReference type="CDD" id="cd01026">
    <property type="entry name" value="TOPRIM_OLD"/>
    <property type="match status" value="1"/>
</dbReference>
<dbReference type="PANTHER" id="PTHR43581:SF4">
    <property type="entry name" value="ATP_GTP PHOSPHATASE"/>
    <property type="match status" value="1"/>
</dbReference>
<evidence type="ECO:0000259" key="1">
    <source>
        <dbReference type="Pfam" id="PF13175"/>
    </source>
</evidence>
<dbReference type="AlphaFoldDB" id="A0A6B4UC10"/>
<proteinExistence type="predicted"/>
<reference evidence="3 4" key="1">
    <citation type="submission" date="2019-04" db="EMBL/GenBank/DDBJ databases">
        <title>Genome sequencing of Clostridium botulinum Groups I-IV and Clostridium butyricum.</title>
        <authorList>
            <person name="Brunt J."/>
            <person name="Van Vliet A.H.M."/>
            <person name="Stringer S.C."/>
            <person name="Carter A.T."/>
            <person name="Peck M.W."/>
        </authorList>
    </citation>
    <scope>NUCLEOTIDE SEQUENCE [LARGE SCALE GENOMIC DNA]</scope>
    <source>
        <strain evidence="3 4">IFR 18/054</strain>
    </source>
</reference>
<sequence length="588" mass="68069">MFISEVKIRGFRNFKDDTISFKNKSLIIGQNDIGKSNLIYALRILLDGSISEINLEPKVSDFYVFEETNELSIQVKFSDIKEDCILAKFKGSISDQGEMYLRFNAIRDIDNSAITYYFSKGKDVENLNKEENKFETRYYLKTLNLQYVKSNRNLEKFISKEKKNLLLEMMDNRNDTQKKDDNEKVELVKEELVNVNNNVRELSYIKNATNKINVDLKDLSNHNKNQVFQFSTVAESIDDIQSSVELVAKINNRELSIGGDGRNNQIFMSLWCNKHNNIDKKPLNVTLYCIEEPEAHLHPHQQRQLSKFLLNVLNGQVIISTHSPQIASEFEPGSIIRLSNYKDGSTKAANNGCSDIISDAINSFGYRMNIIASEAFFSRVVLLVEGPSEEIFYKTLAHKLDINLDKNGISIIDVNGVGFDEYMQLLKSLDIKYVFRTDNDIFKVPYNERYRCAGVQRAINFYRKYYIGDNEIEKLLEKEYELNNLPNKLLKSPIKEIVDDLTNNFKRIGIFLSDIDLENDIYESGISDELKAFYSTTSKKDTINKMKEKKAINLYRFLKENEDILDKINNSHVVEPLYKCVEMSESYE</sequence>
<accession>A0A6B4UC10</accession>
<name>A0A6B4UC10_CLOBO</name>
<dbReference type="Proteomes" id="UP000472521">
    <property type="component" value="Unassembled WGS sequence"/>
</dbReference>
<dbReference type="Gene3D" id="3.40.50.300">
    <property type="entry name" value="P-loop containing nucleotide triphosphate hydrolases"/>
    <property type="match status" value="1"/>
</dbReference>
<dbReference type="InterPro" id="IPR041685">
    <property type="entry name" value="AAA_GajA/Old/RecF-like"/>
</dbReference>
<dbReference type="InterPro" id="IPR034139">
    <property type="entry name" value="TOPRIM_OLD"/>
</dbReference>
<feature type="domain" description="Endonuclease GajA/Old nuclease/RecF-like AAA" evidence="1">
    <location>
        <begin position="1"/>
        <end position="327"/>
    </location>
</feature>
<comment type="caution">
    <text evidence="3">The sequence shown here is derived from an EMBL/GenBank/DDBJ whole genome shotgun (WGS) entry which is preliminary data.</text>
</comment>
<evidence type="ECO:0000313" key="3">
    <source>
        <dbReference type="EMBL" id="NFF01975.1"/>
    </source>
</evidence>
<evidence type="ECO:0000259" key="2">
    <source>
        <dbReference type="Pfam" id="PF20469"/>
    </source>
</evidence>
<dbReference type="EMBL" id="SWND01000005">
    <property type="protein sequence ID" value="NFF01975.1"/>
    <property type="molecule type" value="Genomic_DNA"/>
</dbReference>
<organism evidence="3 4">
    <name type="scientific">Clostridium botulinum</name>
    <dbReference type="NCBI Taxonomy" id="1491"/>
    <lineage>
        <taxon>Bacteria</taxon>
        <taxon>Bacillati</taxon>
        <taxon>Bacillota</taxon>
        <taxon>Clostridia</taxon>
        <taxon>Eubacteriales</taxon>
        <taxon>Clostridiaceae</taxon>
        <taxon>Clostridium</taxon>
    </lineage>
</organism>